<proteinExistence type="predicted"/>
<sequence length="135" mass="15144">MWNTSISVSTDGAVSTSQIPGTRDPGLTKAIAFEVVKVCWCTHTKKPTYTMKENHQIQEDGKGFEKEGTQDKEEACYRLSHIPSPSFLLNVIEPCVICQGYLMSCFTGAKKLKKRDKSCPVCRQPTQMTVLTYFN</sequence>
<dbReference type="GO" id="GO:0002039">
    <property type="term" value="F:p53 binding"/>
    <property type="evidence" value="ECO:0007669"/>
    <property type="project" value="TreeGrafter"/>
</dbReference>
<dbReference type="PANTHER" id="PTHR46858">
    <property type="entry name" value="OS05G0521000 PROTEIN"/>
    <property type="match status" value="1"/>
</dbReference>
<dbReference type="InterPro" id="IPR013083">
    <property type="entry name" value="Znf_RING/FYVE/PHD"/>
</dbReference>
<keyword evidence="1" id="KW-0479">Metal-binding</keyword>
<dbReference type="AlphaFoldDB" id="A0A8C9PWH5"/>
<dbReference type="Proteomes" id="UP000694422">
    <property type="component" value="Unplaced"/>
</dbReference>
<organism evidence="5 6">
    <name type="scientific">Spermophilus dauricus</name>
    <name type="common">Daurian ground squirrel</name>
    <dbReference type="NCBI Taxonomy" id="99837"/>
    <lineage>
        <taxon>Eukaryota</taxon>
        <taxon>Metazoa</taxon>
        <taxon>Chordata</taxon>
        <taxon>Craniata</taxon>
        <taxon>Vertebrata</taxon>
        <taxon>Euteleostomi</taxon>
        <taxon>Mammalia</taxon>
        <taxon>Eutheria</taxon>
        <taxon>Euarchontoglires</taxon>
        <taxon>Glires</taxon>
        <taxon>Rodentia</taxon>
        <taxon>Sciuromorpha</taxon>
        <taxon>Sciuridae</taxon>
        <taxon>Xerinae</taxon>
        <taxon>Marmotini</taxon>
        <taxon>Spermophilus</taxon>
    </lineage>
</organism>
<dbReference type="Ensembl" id="ENSSDAT00000017565.1">
    <property type="protein sequence ID" value="ENSSDAP00000015480.1"/>
    <property type="gene ID" value="ENSSDAG00000013962.1"/>
</dbReference>
<keyword evidence="2" id="KW-0863">Zinc-finger</keyword>
<evidence type="ECO:0000256" key="4">
    <source>
        <dbReference type="SAM" id="MobiDB-lite"/>
    </source>
</evidence>
<feature type="region of interest" description="Disordered" evidence="4">
    <location>
        <begin position="1"/>
        <end position="20"/>
    </location>
</feature>
<reference evidence="5" key="1">
    <citation type="submission" date="2025-08" db="UniProtKB">
        <authorList>
            <consortium name="Ensembl"/>
        </authorList>
    </citation>
    <scope>IDENTIFICATION</scope>
</reference>
<keyword evidence="3" id="KW-0862">Zinc</keyword>
<evidence type="ECO:0000313" key="5">
    <source>
        <dbReference type="Ensembl" id="ENSSDAP00000015480.1"/>
    </source>
</evidence>
<evidence type="ECO:0000256" key="1">
    <source>
        <dbReference type="ARBA" id="ARBA00022723"/>
    </source>
</evidence>
<dbReference type="Gene3D" id="3.30.40.10">
    <property type="entry name" value="Zinc/RING finger domain, C3HC4 (zinc finger)"/>
    <property type="match status" value="1"/>
</dbReference>
<dbReference type="GO" id="GO:0010468">
    <property type="term" value="P:regulation of gene expression"/>
    <property type="evidence" value="ECO:0007669"/>
    <property type="project" value="TreeGrafter"/>
</dbReference>
<protein>
    <submittedName>
        <fullName evidence="5">Uncharacterized protein</fullName>
    </submittedName>
</protein>
<dbReference type="GO" id="GO:0043066">
    <property type="term" value="P:negative regulation of apoptotic process"/>
    <property type="evidence" value="ECO:0007669"/>
    <property type="project" value="TreeGrafter"/>
</dbReference>
<evidence type="ECO:0000256" key="3">
    <source>
        <dbReference type="ARBA" id="ARBA00022833"/>
    </source>
</evidence>
<evidence type="ECO:0000256" key="2">
    <source>
        <dbReference type="ARBA" id="ARBA00022771"/>
    </source>
</evidence>
<dbReference type="GO" id="GO:0008270">
    <property type="term" value="F:zinc ion binding"/>
    <property type="evidence" value="ECO:0007669"/>
    <property type="project" value="UniProtKB-KW"/>
</dbReference>
<reference evidence="5" key="2">
    <citation type="submission" date="2025-09" db="UniProtKB">
        <authorList>
            <consortium name="Ensembl"/>
        </authorList>
    </citation>
    <scope>IDENTIFICATION</scope>
</reference>
<accession>A0A8C9PWH5</accession>
<dbReference type="GO" id="GO:0061630">
    <property type="term" value="F:ubiquitin protein ligase activity"/>
    <property type="evidence" value="ECO:0007669"/>
    <property type="project" value="TreeGrafter"/>
</dbReference>
<keyword evidence="6" id="KW-1185">Reference proteome</keyword>
<evidence type="ECO:0000313" key="6">
    <source>
        <dbReference type="Proteomes" id="UP000694422"/>
    </source>
</evidence>
<name>A0A8C9PWH5_SPEDA</name>
<dbReference type="PANTHER" id="PTHR46858:SF13">
    <property type="entry name" value="E3 UBIQUITIN-PROTEIN LIGASE MDM2"/>
    <property type="match status" value="1"/>
</dbReference>
<dbReference type="GO" id="GO:0016567">
    <property type="term" value="P:protein ubiquitination"/>
    <property type="evidence" value="ECO:0007669"/>
    <property type="project" value="TreeGrafter"/>
</dbReference>